<dbReference type="CDD" id="cd00303">
    <property type="entry name" value="retropepsin_like"/>
    <property type="match status" value="1"/>
</dbReference>
<dbReference type="Gene3D" id="3.30.70.270">
    <property type="match status" value="1"/>
</dbReference>
<dbReference type="InterPro" id="IPR050951">
    <property type="entry name" value="Retrovirus_Pol_polyprotein"/>
</dbReference>
<organism evidence="3 4">
    <name type="scientific">Solanum tuberosum</name>
    <name type="common">Potato</name>
    <dbReference type="NCBI Taxonomy" id="4113"/>
    <lineage>
        <taxon>Eukaryota</taxon>
        <taxon>Viridiplantae</taxon>
        <taxon>Streptophyta</taxon>
        <taxon>Embryophyta</taxon>
        <taxon>Tracheophyta</taxon>
        <taxon>Spermatophyta</taxon>
        <taxon>Magnoliopsida</taxon>
        <taxon>eudicotyledons</taxon>
        <taxon>Gunneridae</taxon>
        <taxon>Pentapetalae</taxon>
        <taxon>asterids</taxon>
        <taxon>lamiids</taxon>
        <taxon>Solanales</taxon>
        <taxon>Solanaceae</taxon>
        <taxon>Solanoideae</taxon>
        <taxon>Solaneae</taxon>
        <taxon>Solanum</taxon>
    </lineage>
</organism>
<dbReference type="Proteomes" id="UP000826656">
    <property type="component" value="Unassembled WGS sequence"/>
</dbReference>
<dbReference type="SUPFAM" id="SSF56672">
    <property type="entry name" value="DNA/RNA polymerases"/>
    <property type="match status" value="1"/>
</dbReference>
<reference evidence="3 4" key="1">
    <citation type="journal article" date="2021" name="bioRxiv">
        <title>Chromosome-scale and haplotype-resolved genome assembly of a tetraploid potato cultivar.</title>
        <authorList>
            <person name="Sun H."/>
            <person name="Jiao W.-B."/>
            <person name="Krause K."/>
            <person name="Campoy J.A."/>
            <person name="Goel M."/>
            <person name="Folz-Donahue K."/>
            <person name="Kukat C."/>
            <person name="Huettel B."/>
            <person name="Schneeberger K."/>
        </authorList>
    </citation>
    <scope>NUCLEOTIDE SEQUENCE [LARGE SCALE GENOMIC DNA]</scope>
    <source>
        <strain evidence="3">SolTubOtavaFocal</strain>
        <tissue evidence="3">Leaves</tissue>
    </source>
</reference>
<comment type="caution">
    <text evidence="3">The sequence shown here is derived from an EMBL/GenBank/DDBJ whole genome shotgun (WGS) entry which is preliminary data.</text>
</comment>
<proteinExistence type="predicted"/>
<dbReference type="SUPFAM" id="SSF53098">
    <property type="entry name" value="Ribonuclease H-like"/>
    <property type="match status" value="1"/>
</dbReference>
<keyword evidence="4" id="KW-1185">Reference proteome</keyword>
<dbReference type="Gene3D" id="3.30.420.10">
    <property type="entry name" value="Ribonuclease H-like superfamily/Ribonuclease H"/>
    <property type="match status" value="1"/>
</dbReference>
<dbReference type="InterPro" id="IPR056924">
    <property type="entry name" value="SH3_Tf2-1"/>
</dbReference>
<dbReference type="InterPro" id="IPR043502">
    <property type="entry name" value="DNA/RNA_pol_sf"/>
</dbReference>
<dbReference type="PANTHER" id="PTHR37984">
    <property type="entry name" value="PROTEIN CBG26694"/>
    <property type="match status" value="1"/>
</dbReference>
<accession>A0ABQ7VXG1</accession>
<dbReference type="InterPro" id="IPR012337">
    <property type="entry name" value="RNaseH-like_sf"/>
</dbReference>
<name>A0ABQ7VXG1_SOLTU</name>
<evidence type="ECO:0000256" key="1">
    <source>
        <dbReference type="SAM" id="MobiDB-lite"/>
    </source>
</evidence>
<dbReference type="InterPro" id="IPR043128">
    <property type="entry name" value="Rev_trsase/Diguanyl_cyclase"/>
</dbReference>
<dbReference type="InterPro" id="IPR036397">
    <property type="entry name" value="RNaseH_sf"/>
</dbReference>
<feature type="domain" description="Tf2-1-like SH3-like" evidence="2">
    <location>
        <begin position="609"/>
        <end position="671"/>
    </location>
</feature>
<evidence type="ECO:0000313" key="3">
    <source>
        <dbReference type="EMBL" id="KAH0773154.1"/>
    </source>
</evidence>
<feature type="region of interest" description="Disordered" evidence="1">
    <location>
        <begin position="66"/>
        <end position="85"/>
    </location>
</feature>
<gene>
    <name evidence="3" type="ORF">KY290_010291</name>
</gene>
<dbReference type="PANTHER" id="PTHR37984:SF5">
    <property type="entry name" value="PROTEIN NYNRIN-LIKE"/>
    <property type="match status" value="1"/>
</dbReference>
<protein>
    <recommendedName>
        <fullName evidence="2">Tf2-1-like SH3-like domain-containing protein</fullName>
    </recommendedName>
</protein>
<dbReference type="Pfam" id="PF24626">
    <property type="entry name" value="SH3_Tf2-1"/>
    <property type="match status" value="1"/>
</dbReference>
<evidence type="ECO:0000313" key="4">
    <source>
        <dbReference type="Proteomes" id="UP000826656"/>
    </source>
</evidence>
<evidence type="ECO:0000259" key="2">
    <source>
        <dbReference type="Pfam" id="PF24626"/>
    </source>
</evidence>
<dbReference type="EMBL" id="JAIVGD010000005">
    <property type="protein sequence ID" value="KAH0773154.1"/>
    <property type="molecule type" value="Genomic_DNA"/>
</dbReference>
<sequence length="732" mass="83908">MPSVYFLNGLKPELGDAVRIHRSYSLPHAYHLARLHEFIFSKQWRAAMKNQPYSYANPQTIPNLHLPKPPPPIVADRPRKRRLTPAELSDKRAKRLCYICDEKYEQGHVYKTNAQLFLMELEEEGVALEEEGELLQLPEVVETCEISIHAMIGIKGYRTFRLTGHCHKKALNILIDTGSTHNFMDSGLVARIGWKMTMKFEYEGKILCLQVTPREETFSQDSKTIPLVEMPGEVQQLLQQNNLYARLSKCQFATNSIEYLGHYISAARVATDPKKILAVQQWPKPTTLKQIRGFLGLTGFKWTEGATKAFQNLKDALTSAPLGQPIAYLSKGLSLHHQAMSVYDKEFLVLGKENKAADALSSIPAVELASLTLGVVRSDLLQTIMNSWDSDPELRKLIHKLSILNEDIKGFSFINQQLRWNGRLGLRKDVEDYIKGCEICQKSKYDKAAYPRLLQPLAIPSLSWASVSMDFIEGLPKSKGKEVIWVVHVFKLHDLSEDIVSDRDPIFTSNVWQKLFAMQGVTLKTSTTYHPQTARQTETTPYKALYGQPPPLHLPYLQGESEVIEVDRSLVTKEFKLQLLEFHLSRERQRMVDQANKKRSDRKFQPRGWVFLKVQPYRQITLSNKHFSKLSYKYYGPYQVLPMVGTVAYTLSLPFQLLLHPIFHVSILKPCYKVPTTVSHPHVLDLSNPYCPVPSKVLDRRMVQQDNKAVVQLLIQWENFQLIKPHGRIFIH</sequence>